<dbReference type="GeneID" id="80538975"/>
<feature type="transmembrane region" description="Helical" evidence="3">
    <location>
        <begin position="821"/>
        <end position="841"/>
    </location>
</feature>
<keyword evidence="5" id="KW-1185">Reference proteome</keyword>
<keyword evidence="3" id="KW-0472">Membrane</keyword>
<dbReference type="Proteomes" id="UP000830404">
    <property type="component" value="Segment"/>
</dbReference>
<keyword evidence="3" id="KW-0812">Transmembrane</keyword>
<evidence type="ECO:0000256" key="1">
    <source>
        <dbReference type="SAM" id="Coils"/>
    </source>
</evidence>
<evidence type="ECO:0000256" key="3">
    <source>
        <dbReference type="SAM" id="Phobius"/>
    </source>
</evidence>
<feature type="transmembrane region" description="Helical" evidence="3">
    <location>
        <begin position="1358"/>
        <end position="1382"/>
    </location>
</feature>
<evidence type="ECO:0000313" key="4">
    <source>
        <dbReference type="EMBL" id="QNM37794.1"/>
    </source>
</evidence>
<evidence type="ECO:0000256" key="2">
    <source>
        <dbReference type="SAM" id="MobiDB-lite"/>
    </source>
</evidence>
<dbReference type="GO" id="GO:0004197">
    <property type="term" value="F:cysteine-type endopeptidase activity"/>
    <property type="evidence" value="ECO:0007669"/>
    <property type="project" value="InterPro"/>
</dbReference>
<accession>A0AAE7JCW4</accession>
<dbReference type="EMBL" id="MN714663">
    <property type="protein sequence ID" value="QNM37794.1"/>
    <property type="molecule type" value="Genomic_RNA"/>
</dbReference>
<dbReference type="RefSeq" id="YP_010800378.1">
    <property type="nucleotide sequence ID" value="NC_076856.1"/>
</dbReference>
<organism evidence="4 5">
    <name type="scientific">Frankliniella occidentalis associated mesonivirus 1</name>
    <dbReference type="NCBI Taxonomy" id="2767230"/>
    <lineage>
        <taxon>Viruses</taxon>
        <taxon>Riboviria</taxon>
        <taxon>Orthornavirae</taxon>
        <taxon>Pisuviricota</taxon>
        <taxon>Pisoniviricetes</taxon>
        <taxon>Nidovirales</taxon>
        <taxon>Mesnidovirineae</taxon>
        <taxon>Mesoniviridae</taxon>
        <taxon>Metotonivirinae</taxon>
        <taxon>Tofonivirus</taxon>
        <taxon>Fomevirus</taxon>
        <taxon>Tofonivirus foami</taxon>
    </lineage>
</organism>
<keyword evidence="1" id="KW-0175">Coiled coil</keyword>
<dbReference type="InterPro" id="IPR033777">
    <property type="entry name" value="Peptidase_C107"/>
</dbReference>
<reference evidence="4" key="1">
    <citation type="submission" date="2019-11" db="EMBL/GenBank/DDBJ databases">
        <title>Complexity of the virome associated to tospovirus-transmitting thrips species.</title>
        <authorList>
            <person name="Chiapello M."/>
            <person name="Bosco L."/>
            <person name="Ciuffo M."/>
            <person name="Ottati S."/>
            <person name="Vallino M."/>
            <person name="Salem N."/>
            <person name="Rosa C."/>
            <person name="Tavella L."/>
            <person name="Turina M."/>
        </authorList>
    </citation>
    <scope>NUCLEOTIDE SEQUENCE</scope>
    <source>
        <strain evidence="4">Foameso1</strain>
    </source>
</reference>
<protein>
    <submittedName>
        <fullName evidence="4">Uncharacterized protein</fullName>
    </submittedName>
</protein>
<keyword evidence="3" id="KW-1133">Transmembrane helix</keyword>
<feature type="transmembrane region" description="Helical" evidence="3">
    <location>
        <begin position="33"/>
        <end position="54"/>
    </location>
</feature>
<feature type="transmembrane region" description="Helical" evidence="3">
    <location>
        <begin position="931"/>
        <end position="951"/>
    </location>
</feature>
<feature type="region of interest" description="Disordered" evidence="2">
    <location>
        <begin position="2086"/>
        <end position="2106"/>
    </location>
</feature>
<evidence type="ECO:0000313" key="5">
    <source>
        <dbReference type="Proteomes" id="UP000830404"/>
    </source>
</evidence>
<sequence length="2147" mass="248012">MKSKIMSYHEAFGHTPGSFFSPNDSNYGIPTDLTFLVCVLGLVLTLVLLVTYIYECIRTTVVLHHNQLNLVYYFYRLCELPFYLCTGQRWFYDTRANFNRNNLTLTSTEVFDRNGTVKLRGFCQRCRLYGHTGDCFHIKVSAYSRFLSSLYNVYLPDVPRGIHNEQVINCNFTYQDLCFNQKDRNAFWKKLETLNNDYLGPENYYYRTPIPSEIAFVPANTIPILMPMSIVAPNARINQYPSLPHAAFVEYDDLDHLIDRLRFFSNKITRVTIYATDDVHLENISEASKYFNHFALVSTDPAYNFAEAADDYIYDDAKKHYANIVNPIQPQPLNQFQLPEQPRVPLPNVLPDGIAPPFLRDDPRPIRGQRPRNFLQNLLIYSLLIVTVTGNCPPSVYLTKPNENIYYLENEPTQRNILDLWIEYDQEINLANFIQLNTDAVFQTPIGPVEFTHNEDLPRLYAYQEACKTEPTPSEISTELNNDQEMTKYVMLLIKALQTKPIRSPVLPERPYETISCGKLTCYRYHKKCVTIMTKYCKKLHTGQKVFPTLFNREPTRNYLVNFIGTQSELFNYLENFDIQHRTLVNSTNHITNDTLYIQQTELLTEQDIRILFDKADYYGADNSNLIVLRSQNESQLMNHLKPYTNEDTYEAFEVRFNTFVINYYVNLPEVIPDQTLPSNGKIRGAVNYTVEFCQKLEHPDTLPLYYECLKQRPLNLTVYHPNYDYINVRVDVTASQFFLSEENLHHLRGSIAYEYQNKQYIFHRPLFYQPGEYSTQVLGDGFRFCKRDDTFPFSASPTTVCQNMYVPNIAINTVLNNLFISPRFVTIFLAILCFCTYFFAYTQVYLHPGFTIARIFTTLGIYVYNQLPVNIFAWFINYLGYTFIGTFQFWYSLTILGLNYYFIIGYASLAKKLFLTCEMLFHFWCLYEELQNNCELLLIFTCSVAIYRYYFGRPLYDQPWITNEQASVVVDNLARKYKLTKQALQQKFMSDLSRSDTSDIELLREKWFYIQCHRQLNNTTTTGFSPLELPIATRPNIESTPVPIAEATTKYSDLQFKMPDVPTQHAPTLQYTDLKGESRQLRGSLRTINGKACVHIQRHLFGGDYKKPEWKNFRILIDNIPIEYSNPQPYNHNWIIECPELPTFESNYHPNPLEYQGPIFLIDKTSNNSRAGYADKGRHNISTAFGDCGLGLYDADGRHLGDHIGTTFTECSQQPWNDRNIYVFNYFEAHNGAIVEHMKNFDINPVPIKETRPILRPQTTVENLRLFSKINPQRTTNYHPILENFGLSRETATGIDGKFVSENLSLLDTLQYNDGVTVKAAIIHDIRGRPETSTLQNVSLKVKLESLAIYPLPVDQFLYAIFNALEYAGLYVPVAFICNLVLGFKTRNWFRTLLYFALLSYASYLHFNYAYAPCEPGYATTYTSCKAWHQGEVPVPIDISKVQYAVNFNCLKIGARGSCAGNLYRGDPSTPGVSGQYVQCDYVCGIVPTYYSAMIVLGLRLLSLILIFWSTYRYFYPARPVCKIIAEATETNYLNRLKALQTGLQTLVSYPYYAKLAPYLQILRDSIENPNSNYKAVYDDVSYRLQVAEPVFTLITYVKDPEERHNIIRCALHTDYAVDEQIVRQLVSNFADLPNHIIPGTENLTDPAMSLLLVRNLTVADLRAFIDKLKLQIKRIDPKLLAERYEDLVSTLEHYRNQYEESQEKKERSLSRDIFAILNTLKRQHNRYQNDLLQTIQKERKLEEKEARRVQEEFMKQQREIREADCIAYAINSMVTAFCMNKVSNEVREVLFANLDKLYEDKERLTASERTQADFINEQKPLIEAASSRAALQAIFTSNNFTTAFSPCGELFRCYDSHNGQGHSLSRCHRVLESMYNDHVVDCVNRRGPCYKAVLSHKHPNCNQRERCMPYYERVQAIVNSCDSCRICAICPIGNKDASCTTGDYHPHVKLPKSEMWVNAAKRFEKEQLDVSINEADGRTVWLLKLRGTPIAYATSTEEPAQSSFIAFPKYYNDTHFYYVKKVFNNLDTLVQIKRILRDLIHGAQTESSELSTYFLPPVTEEPQPTLAPSKPTLSLESLLKPPQVKLPAPEHTKPNEPQPSTSTHGLDAILTQLEGVILGGLDGEKYVMGKSLLDQLRQQNQLAGN</sequence>
<feature type="transmembrane region" description="Helical" evidence="3">
    <location>
        <begin position="853"/>
        <end position="877"/>
    </location>
</feature>
<dbReference type="Pfam" id="PF17222">
    <property type="entry name" value="Peptidase_C107"/>
    <property type="match status" value="1"/>
</dbReference>
<dbReference type="KEGG" id="vg:80538975"/>
<proteinExistence type="predicted"/>
<feature type="transmembrane region" description="Helical" evidence="3">
    <location>
        <begin position="1491"/>
        <end position="1510"/>
    </location>
</feature>
<feature type="transmembrane region" description="Helical" evidence="3">
    <location>
        <begin position="889"/>
        <end position="910"/>
    </location>
</feature>
<name>A0AAE7JCW4_9NIDO</name>
<feature type="coiled-coil region" evidence="1">
    <location>
        <begin position="1686"/>
        <end position="1761"/>
    </location>
</feature>